<keyword evidence="3" id="KW-1185">Reference proteome</keyword>
<evidence type="ECO:0000256" key="1">
    <source>
        <dbReference type="SAM" id="Phobius"/>
    </source>
</evidence>
<dbReference type="AlphaFoldDB" id="A0A9J6AQP3"/>
<name>A0A9J6AQP3_SOLCO</name>
<proteinExistence type="predicted"/>
<gene>
    <name evidence="2" type="ORF">H5410_011894</name>
</gene>
<comment type="caution">
    <text evidence="2">The sequence shown here is derived from an EMBL/GenBank/DDBJ whole genome shotgun (WGS) entry which is preliminary data.</text>
</comment>
<reference evidence="2 3" key="1">
    <citation type="submission" date="2020-09" db="EMBL/GenBank/DDBJ databases">
        <title>De no assembly of potato wild relative species, Solanum commersonii.</title>
        <authorList>
            <person name="Cho K."/>
        </authorList>
    </citation>
    <scope>NUCLEOTIDE SEQUENCE [LARGE SCALE GENOMIC DNA]</scope>
    <source>
        <strain evidence="2">LZ3.2</strain>
        <tissue evidence="2">Leaf</tissue>
    </source>
</reference>
<evidence type="ECO:0000313" key="2">
    <source>
        <dbReference type="EMBL" id="KAG5626676.1"/>
    </source>
</evidence>
<keyword evidence="1" id="KW-0472">Membrane</keyword>
<feature type="transmembrane region" description="Helical" evidence="1">
    <location>
        <begin position="44"/>
        <end position="63"/>
    </location>
</feature>
<dbReference type="EMBL" id="JACXVP010000002">
    <property type="protein sequence ID" value="KAG5626676.1"/>
    <property type="molecule type" value="Genomic_DNA"/>
</dbReference>
<protein>
    <submittedName>
        <fullName evidence="2">Uncharacterized protein</fullName>
    </submittedName>
</protein>
<dbReference type="Proteomes" id="UP000824120">
    <property type="component" value="Chromosome 2"/>
</dbReference>
<keyword evidence="1" id="KW-0812">Transmembrane</keyword>
<organism evidence="2 3">
    <name type="scientific">Solanum commersonii</name>
    <name type="common">Commerson's wild potato</name>
    <name type="synonym">Commerson's nightshade</name>
    <dbReference type="NCBI Taxonomy" id="4109"/>
    <lineage>
        <taxon>Eukaryota</taxon>
        <taxon>Viridiplantae</taxon>
        <taxon>Streptophyta</taxon>
        <taxon>Embryophyta</taxon>
        <taxon>Tracheophyta</taxon>
        <taxon>Spermatophyta</taxon>
        <taxon>Magnoliopsida</taxon>
        <taxon>eudicotyledons</taxon>
        <taxon>Gunneridae</taxon>
        <taxon>Pentapetalae</taxon>
        <taxon>asterids</taxon>
        <taxon>lamiids</taxon>
        <taxon>Solanales</taxon>
        <taxon>Solanaceae</taxon>
        <taxon>Solanoideae</taxon>
        <taxon>Solaneae</taxon>
        <taxon>Solanum</taxon>
    </lineage>
</organism>
<feature type="transmembrane region" description="Helical" evidence="1">
    <location>
        <begin position="84"/>
        <end position="103"/>
    </location>
</feature>
<sequence>MQWRRVHGSIPVKGSPDIPSSWPAIDTFSATTSRETFDDQMTCWLSVFYTILIPATFDCYTIISRYNISFFKMLLEKKKNRPGLIPSVFGDVTGAKIVMPWIMISLKFHKHEDCVKLEKSK</sequence>
<keyword evidence="1" id="KW-1133">Transmembrane helix</keyword>
<accession>A0A9J6AQP3</accession>
<evidence type="ECO:0000313" key="3">
    <source>
        <dbReference type="Proteomes" id="UP000824120"/>
    </source>
</evidence>